<protein>
    <submittedName>
        <fullName evidence="3">CxxC motif-containing protein</fullName>
    </submittedName>
</protein>
<keyword evidence="4" id="KW-1185">Reference proteome</keyword>
<dbReference type="PRINTS" id="PR00411">
    <property type="entry name" value="PNDRDTASEI"/>
</dbReference>
<dbReference type="InterPro" id="IPR023753">
    <property type="entry name" value="FAD/NAD-binding_dom"/>
</dbReference>
<dbReference type="Gene3D" id="3.10.530.10">
    <property type="entry name" value="CPE0013-like"/>
    <property type="match status" value="1"/>
</dbReference>
<gene>
    <name evidence="3" type="ORF">SAMN03080599_01514</name>
</gene>
<dbReference type="OrthoDB" id="9776839at2"/>
<dbReference type="STRING" id="1120920.SAMN03080599_01514"/>
<accession>A0A1G5RXT9</accession>
<dbReference type="Pfam" id="PF07892">
    <property type="entry name" value="DUF1667"/>
    <property type="match status" value="1"/>
</dbReference>
<dbReference type="InterPro" id="IPR012460">
    <property type="entry name" value="DUF1667"/>
</dbReference>
<dbReference type="PANTHER" id="PTHR42949:SF3">
    <property type="entry name" value="ANAEROBIC GLYCEROL-3-PHOSPHATE DEHYDROGENASE SUBUNIT B"/>
    <property type="match status" value="1"/>
</dbReference>
<proteinExistence type="predicted"/>
<feature type="domain" description="FAD/NAD(P)-binding" evidence="2">
    <location>
        <begin position="15"/>
        <end position="309"/>
    </location>
</feature>
<evidence type="ECO:0000259" key="2">
    <source>
        <dbReference type="Pfam" id="PF07992"/>
    </source>
</evidence>
<dbReference type="GO" id="GO:0016491">
    <property type="term" value="F:oxidoreductase activity"/>
    <property type="evidence" value="ECO:0007669"/>
    <property type="project" value="UniProtKB-KW"/>
</dbReference>
<dbReference type="SUPFAM" id="SSF51905">
    <property type="entry name" value="FAD/NAD(P)-binding domain"/>
    <property type="match status" value="2"/>
</dbReference>
<dbReference type="PRINTS" id="PR00368">
    <property type="entry name" value="FADPNR"/>
</dbReference>
<name>A0A1G5RXT9_9FIRM</name>
<reference evidence="3 4" key="1">
    <citation type="submission" date="2016-10" db="EMBL/GenBank/DDBJ databases">
        <authorList>
            <person name="de Groot N.N."/>
        </authorList>
    </citation>
    <scope>NUCLEOTIDE SEQUENCE [LARGE SCALE GENOMIC DNA]</scope>
    <source>
        <strain evidence="3 4">DSM 2784</strain>
    </source>
</reference>
<organism evidence="3 4">
    <name type="scientific">Acidaminobacter hydrogenoformans DSM 2784</name>
    <dbReference type="NCBI Taxonomy" id="1120920"/>
    <lineage>
        <taxon>Bacteria</taxon>
        <taxon>Bacillati</taxon>
        <taxon>Bacillota</taxon>
        <taxon>Clostridia</taxon>
        <taxon>Peptostreptococcales</taxon>
        <taxon>Acidaminobacteraceae</taxon>
        <taxon>Acidaminobacter</taxon>
    </lineage>
</organism>
<keyword evidence="1" id="KW-0560">Oxidoreductase</keyword>
<evidence type="ECO:0000313" key="4">
    <source>
        <dbReference type="Proteomes" id="UP000199208"/>
    </source>
</evidence>
<sequence>MKTKAQSGVEKRSPDLLVIGAGPAGLSAATEAKRCGVGHVLVVDREREAGGILNQCVHTGFGLFHYGEALTGPEYAQRLVAEAEAAGVAFMMETFAASLDQERNVILYSKEDGYEKLSPMAVILAMGCRERTRAAVAVPGSRPAGVYAAGTAQRLINIEGYALGKRAVIVGSGDIGLIMARRLVLEGVEVAAVIEIRETPAGLPRNVSQCLNAFSIPLFLAHRVIAIEGVSRVSSVVIAPVNGGESLRISCDLVLFSVGLIPENELSAMAGIQTLGRTNGLVLDGRMQTEVPGIFACGNAYRVYDLVDEVSREAALAGRYAAAFLGCHAEGRESCKSPFESKKLESPCRKAEFSVSDTEANCRAASPIICIICPKSCRMTVDEKGEPTGYGCRRGYEYALQELQDPSAVLTTTVAVRDALWPRLPCKTTAPVPRDKLREAAQALSEIEVQAPVALGEILCRDLLGLGVDVIATRCLNKVDKL</sequence>
<dbReference type="InterPro" id="IPR051691">
    <property type="entry name" value="Metab_Enz_Cyan_OpOx_G3PDH"/>
</dbReference>
<dbReference type="AlphaFoldDB" id="A0A1G5RXT9"/>
<dbReference type="Pfam" id="PF07992">
    <property type="entry name" value="Pyr_redox_2"/>
    <property type="match status" value="1"/>
</dbReference>
<dbReference type="PANTHER" id="PTHR42949">
    <property type="entry name" value="ANAEROBIC GLYCEROL-3-PHOSPHATE DEHYDROGENASE SUBUNIT B"/>
    <property type="match status" value="1"/>
</dbReference>
<dbReference type="Gene3D" id="3.50.50.60">
    <property type="entry name" value="FAD/NAD(P)-binding domain"/>
    <property type="match status" value="2"/>
</dbReference>
<dbReference type="EMBL" id="FMWL01000005">
    <property type="protein sequence ID" value="SCZ78934.1"/>
    <property type="molecule type" value="Genomic_DNA"/>
</dbReference>
<evidence type="ECO:0000313" key="3">
    <source>
        <dbReference type="EMBL" id="SCZ78934.1"/>
    </source>
</evidence>
<dbReference type="SUPFAM" id="SSF160148">
    <property type="entry name" value="CPE0013-like"/>
    <property type="match status" value="1"/>
</dbReference>
<dbReference type="InterPro" id="IPR036188">
    <property type="entry name" value="FAD/NAD-bd_sf"/>
</dbReference>
<evidence type="ECO:0000256" key="1">
    <source>
        <dbReference type="ARBA" id="ARBA00023002"/>
    </source>
</evidence>
<dbReference type="Proteomes" id="UP000199208">
    <property type="component" value="Unassembled WGS sequence"/>
</dbReference>
<dbReference type="RefSeq" id="WP_092590277.1">
    <property type="nucleotide sequence ID" value="NZ_FMWL01000005.1"/>
</dbReference>
<dbReference type="InterPro" id="IPR036593">
    <property type="entry name" value="CPE0013-like_sf"/>
</dbReference>